<reference evidence="2" key="1">
    <citation type="submission" date="2021-03" db="EMBL/GenBank/DDBJ databases">
        <title>Draft genome sequence of rust myrtle Austropuccinia psidii MF-1, a brazilian biotype.</title>
        <authorList>
            <person name="Quecine M.C."/>
            <person name="Pachon D.M.R."/>
            <person name="Bonatelli M.L."/>
            <person name="Correr F.H."/>
            <person name="Franceschini L.M."/>
            <person name="Leite T.F."/>
            <person name="Margarido G.R.A."/>
            <person name="Almeida C.A."/>
            <person name="Ferrarezi J.A."/>
            <person name="Labate C.A."/>
        </authorList>
    </citation>
    <scope>NUCLEOTIDE SEQUENCE</scope>
    <source>
        <strain evidence="2">MF-1</strain>
    </source>
</reference>
<organism evidence="2 3">
    <name type="scientific">Austropuccinia psidii MF-1</name>
    <dbReference type="NCBI Taxonomy" id="1389203"/>
    <lineage>
        <taxon>Eukaryota</taxon>
        <taxon>Fungi</taxon>
        <taxon>Dikarya</taxon>
        <taxon>Basidiomycota</taxon>
        <taxon>Pucciniomycotina</taxon>
        <taxon>Pucciniomycetes</taxon>
        <taxon>Pucciniales</taxon>
        <taxon>Sphaerophragmiaceae</taxon>
        <taxon>Austropuccinia</taxon>
    </lineage>
</organism>
<keyword evidence="3" id="KW-1185">Reference proteome</keyword>
<evidence type="ECO:0000256" key="1">
    <source>
        <dbReference type="ARBA" id="ARBA00022664"/>
    </source>
</evidence>
<evidence type="ECO:0000313" key="2">
    <source>
        <dbReference type="EMBL" id="MBW0575714.1"/>
    </source>
</evidence>
<proteinExistence type="predicted"/>
<dbReference type="Proteomes" id="UP000765509">
    <property type="component" value="Unassembled WGS sequence"/>
</dbReference>
<accession>A0A9Q3K747</accession>
<dbReference type="GO" id="GO:0008270">
    <property type="term" value="F:zinc ion binding"/>
    <property type="evidence" value="ECO:0007669"/>
    <property type="project" value="InterPro"/>
</dbReference>
<dbReference type="InterPro" id="IPR036875">
    <property type="entry name" value="Znf_CCHC_sf"/>
</dbReference>
<evidence type="ECO:0008006" key="4">
    <source>
        <dbReference type="Google" id="ProtNLM"/>
    </source>
</evidence>
<dbReference type="EMBL" id="AVOT02096862">
    <property type="protein sequence ID" value="MBW0575714.1"/>
    <property type="molecule type" value="Genomic_DNA"/>
</dbReference>
<gene>
    <name evidence="2" type="ORF">O181_115429</name>
</gene>
<keyword evidence="1" id="KW-0507">mRNA processing</keyword>
<dbReference type="GO" id="GO:0006397">
    <property type="term" value="P:mRNA processing"/>
    <property type="evidence" value="ECO:0007669"/>
    <property type="project" value="UniProtKB-KW"/>
</dbReference>
<sequence>MESKIAPKTSREDRGAQRPVLKCHRCGSKSHLANTCTEKTKINGIKVIKEVQCAEEKEEADQYSAISEDTPEEDYLIKNITAFFEVIEVHTHLPQYS</sequence>
<dbReference type="AlphaFoldDB" id="A0A9Q3K747"/>
<dbReference type="SUPFAM" id="SSF57756">
    <property type="entry name" value="Retrovirus zinc finger-like domains"/>
    <property type="match status" value="1"/>
</dbReference>
<comment type="caution">
    <text evidence="2">The sequence shown here is derived from an EMBL/GenBank/DDBJ whole genome shotgun (WGS) entry which is preliminary data.</text>
</comment>
<evidence type="ECO:0000313" key="3">
    <source>
        <dbReference type="Proteomes" id="UP000765509"/>
    </source>
</evidence>
<protein>
    <recommendedName>
        <fullName evidence="4">CCHC-type domain-containing protein</fullName>
    </recommendedName>
</protein>
<dbReference type="GO" id="GO:0003676">
    <property type="term" value="F:nucleic acid binding"/>
    <property type="evidence" value="ECO:0007669"/>
    <property type="project" value="InterPro"/>
</dbReference>
<name>A0A9Q3K747_9BASI</name>